<dbReference type="InterPro" id="IPR032710">
    <property type="entry name" value="NTF2-like_dom_sf"/>
</dbReference>
<evidence type="ECO:0000313" key="3">
    <source>
        <dbReference type="Proteomes" id="UP000623467"/>
    </source>
</evidence>
<organism evidence="2 3">
    <name type="scientific">Mycena sanguinolenta</name>
    <dbReference type="NCBI Taxonomy" id="230812"/>
    <lineage>
        <taxon>Eukaryota</taxon>
        <taxon>Fungi</taxon>
        <taxon>Dikarya</taxon>
        <taxon>Basidiomycota</taxon>
        <taxon>Agaricomycotina</taxon>
        <taxon>Agaricomycetes</taxon>
        <taxon>Agaricomycetidae</taxon>
        <taxon>Agaricales</taxon>
        <taxon>Marasmiineae</taxon>
        <taxon>Mycenaceae</taxon>
        <taxon>Mycena</taxon>
    </lineage>
</organism>
<protein>
    <submittedName>
        <fullName evidence="2">DUF1348-domain-containing protein</fullName>
    </submittedName>
</protein>
<evidence type="ECO:0000256" key="1">
    <source>
        <dbReference type="SAM" id="MobiDB-lite"/>
    </source>
</evidence>
<keyword evidence="3" id="KW-1185">Reference proteome</keyword>
<gene>
    <name evidence="2" type="ORF">MSAN_00645600</name>
</gene>
<evidence type="ECO:0000313" key="2">
    <source>
        <dbReference type="EMBL" id="KAF7370153.1"/>
    </source>
</evidence>
<dbReference type="SUPFAM" id="SSF54427">
    <property type="entry name" value="NTF2-like"/>
    <property type="match status" value="1"/>
</dbReference>
<proteinExistence type="predicted"/>
<dbReference type="PANTHER" id="PTHR31757">
    <property type="entry name" value="SLL0781 PROTEIN"/>
    <property type="match status" value="1"/>
</dbReference>
<sequence length="172" mass="20286">MEHKELTLKYGGAIHQPPESCQSHHPSPPHRPTKKVKLAQNLWNTRDPAKVALAYTPDTIWRNRTTFAHGREEVVKFLTEKWAKEHHYILRKELFTFADNKIAVQFFYEWNEKPDGSGQWYRTYGLEDWTFDPSGLMRKRMMSGNDLAITADERWFKEGVDIESVDISERHL</sequence>
<dbReference type="EMBL" id="JACAZH010000004">
    <property type="protein sequence ID" value="KAF7370153.1"/>
    <property type="molecule type" value="Genomic_DNA"/>
</dbReference>
<feature type="region of interest" description="Disordered" evidence="1">
    <location>
        <begin position="1"/>
        <end position="33"/>
    </location>
</feature>
<reference evidence="2" key="1">
    <citation type="submission" date="2020-05" db="EMBL/GenBank/DDBJ databases">
        <title>Mycena genomes resolve the evolution of fungal bioluminescence.</title>
        <authorList>
            <person name="Tsai I.J."/>
        </authorList>
    </citation>
    <scope>NUCLEOTIDE SEQUENCE</scope>
    <source>
        <strain evidence="2">160909Yilan</strain>
    </source>
</reference>
<accession>A0A8H7DFC5</accession>
<dbReference type="OrthoDB" id="14527at2759"/>
<dbReference type="Proteomes" id="UP000623467">
    <property type="component" value="Unassembled WGS sequence"/>
</dbReference>
<dbReference type="InterPro" id="IPR009783">
    <property type="entry name" value="DUF1348"/>
</dbReference>
<dbReference type="PANTHER" id="PTHR31757:SF0">
    <property type="entry name" value="SLL0781 PROTEIN"/>
    <property type="match status" value="1"/>
</dbReference>
<dbReference type="AlphaFoldDB" id="A0A8H7DFC5"/>
<dbReference type="Pfam" id="PF07080">
    <property type="entry name" value="DUF1348"/>
    <property type="match status" value="1"/>
</dbReference>
<comment type="caution">
    <text evidence="2">The sequence shown here is derived from an EMBL/GenBank/DDBJ whole genome shotgun (WGS) entry which is preliminary data.</text>
</comment>
<name>A0A8H7DFC5_9AGAR</name>
<dbReference type="Gene3D" id="3.10.450.50">
    <property type="match status" value="1"/>
</dbReference>